<dbReference type="Gene3D" id="3.30.565.10">
    <property type="entry name" value="Histidine kinase-like ATPase, C-terminal domain"/>
    <property type="match status" value="1"/>
</dbReference>
<keyword evidence="12" id="KW-0902">Two-component regulatory system</keyword>
<keyword evidence="7 14" id="KW-0812">Transmembrane</keyword>
<feature type="domain" description="Signal transduction histidine kinase 5TM receptor LytS transmembrane region" evidence="16">
    <location>
        <begin position="50"/>
        <end position="224"/>
    </location>
</feature>
<dbReference type="GO" id="GO:0071555">
    <property type="term" value="P:cell wall organization"/>
    <property type="evidence" value="ECO:0007669"/>
    <property type="project" value="InterPro"/>
</dbReference>
<keyword evidence="8" id="KW-0547">Nucleotide-binding</keyword>
<dbReference type="EMBL" id="UOFB01000066">
    <property type="protein sequence ID" value="VAW44938.1"/>
    <property type="molecule type" value="Genomic_DNA"/>
</dbReference>
<reference evidence="17" key="1">
    <citation type="submission" date="2018-06" db="EMBL/GenBank/DDBJ databases">
        <authorList>
            <person name="Zhirakovskaya E."/>
        </authorList>
    </citation>
    <scope>NUCLEOTIDE SEQUENCE</scope>
</reference>
<evidence type="ECO:0000256" key="14">
    <source>
        <dbReference type="SAM" id="Phobius"/>
    </source>
</evidence>
<dbReference type="Gene3D" id="3.30.450.40">
    <property type="match status" value="1"/>
</dbReference>
<evidence type="ECO:0000256" key="13">
    <source>
        <dbReference type="ARBA" id="ARBA00023136"/>
    </source>
</evidence>
<keyword evidence="10" id="KW-0067">ATP-binding</keyword>
<keyword evidence="13 14" id="KW-0472">Membrane</keyword>
<keyword evidence="6" id="KW-0808">Transferase</keyword>
<dbReference type="Pfam" id="PF15714">
    <property type="entry name" value="SpoVT_C"/>
    <property type="match status" value="1"/>
</dbReference>
<sequence>MNTDLLSQTAASYPWFSVLSPWFNSTLIIDIVQQMAILFVIVFLFSRSTAFELLVKNSLRTRDWLLLFLIFFAISAAGSVLATNVLLTPEGNDWTQVDTRSIGAVLAGFLGGPWLGATVGFTAGLYRWSLGGPTALAGFIGTTLAGLIAGLVYLFILRKNQKRRFGWKTAVATACVAELVMKGLVLLTVQPFDKALALIQITTLPSLIGNSIGAALFVTILNDRERLGISYTTSTLHMAKRLVDVLKHGFNKKSASKIVNIIGAETRISTVAITDRHSKIMAVTQSNHHHVGDTIIPEQIQEAIDQQQAIFMDGHQTTQTSNIHTALITPLIVDGNVLGVLLLFEPKRRFFPKLNQAMGEGVANLLSEQMRLSLYQEQLTSAEHKLLVAQINPHFLSNALNTISSMVRTDKDQSRQLLAKLAFLMRKSIKQGNEISTLEQELAHMDAYLSIDLARYGSKLTIEKNIDPKLMNALLPSFILQPLVENAVKHGISHLLIPGTIHIRAWQPKNKQLQIDIKDSAGQYQPTSIASKRIGMNNVDERIKAMFGQQYGLSVDCSPNEHTTVTITIPFRRQL</sequence>
<feature type="transmembrane region" description="Helical" evidence="14">
    <location>
        <begin position="195"/>
        <end position="221"/>
    </location>
</feature>
<keyword evidence="9" id="KW-0418">Kinase</keyword>
<dbReference type="Pfam" id="PF07694">
    <property type="entry name" value="5TM-5TMR_LYT"/>
    <property type="match status" value="1"/>
</dbReference>
<evidence type="ECO:0000256" key="5">
    <source>
        <dbReference type="ARBA" id="ARBA00022553"/>
    </source>
</evidence>
<evidence type="ECO:0000256" key="4">
    <source>
        <dbReference type="ARBA" id="ARBA00022475"/>
    </source>
</evidence>
<evidence type="ECO:0000256" key="11">
    <source>
        <dbReference type="ARBA" id="ARBA00022989"/>
    </source>
</evidence>
<evidence type="ECO:0000256" key="9">
    <source>
        <dbReference type="ARBA" id="ARBA00022777"/>
    </source>
</evidence>
<dbReference type="AlphaFoldDB" id="A0A3B0VMT6"/>
<organism evidence="17">
    <name type="scientific">hydrothermal vent metagenome</name>
    <dbReference type="NCBI Taxonomy" id="652676"/>
    <lineage>
        <taxon>unclassified sequences</taxon>
        <taxon>metagenomes</taxon>
        <taxon>ecological metagenomes</taxon>
    </lineage>
</organism>
<evidence type="ECO:0000256" key="3">
    <source>
        <dbReference type="ARBA" id="ARBA00012438"/>
    </source>
</evidence>
<feature type="transmembrane region" description="Helical" evidence="14">
    <location>
        <begin position="169"/>
        <end position="189"/>
    </location>
</feature>
<evidence type="ECO:0000256" key="1">
    <source>
        <dbReference type="ARBA" id="ARBA00000085"/>
    </source>
</evidence>
<dbReference type="GO" id="GO:0005886">
    <property type="term" value="C:plasma membrane"/>
    <property type="evidence" value="ECO:0007669"/>
    <property type="project" value="UniProtKB-SubCell"/>
</dbReference>
<dbReference type="SUPFAM" id="SSF55874">
    <property type="entry name" value="ATPase domain of HSP90 chaperone/DNA topoisomerase II/histidine kinase"/>
    <property type="match status" value="1"/>
</dbReference>
<dbReference type="GO" id="GO:0000155">
    <property type="term" value="F:phosphorelay sensor kinase activity"/>
    <property type="evidence" value="ECO:0007669"/>
    <property type="project" value="InterPro"/>
</dbReference>
<dbReference type="InterPro" id="IPR036890">
    <property type="entry name" value="HATPase_C_sf"/>
</dbReference>
<dbReference type="InterPro" id="IPR029016">
    <property type="entry name" value="GAF-like_dom_sf"/>
</dbReference>
<dbReference type="InterPro" id="IPR011620">
    <property type="entry name" value="Sig_transdc_His_kinase_LytS_TM"/>
</dbReference>
<proteinExistence type="predicted"/>
<keyword evidence="4" id="KW-1003">Cell membrane</keyword>
<dbReference type="SUPFAM" id="SSF55781">
    <property type="entry name" value="GAF domain-like"/>
    <property type="match status" value="1"/>
</dbReference>
<dbReference type="InterPro" id="IPR010559">
    <property type="entry name" value="Sig_transdc_His_kin_internal"/>
</dbReference>
<evidence type="ECO:0000256" key="6">
    <source>
        <dbReference type="ARBA" id="ARBA00022679"/>
    </source>
</evidence>
<comment type="subcellular location">
    <subcellularLocation>
        <location evidence="2">Cell membrane</location>
        <topology evidence="2">Multi-pass membrane protein</topology>
    </subcellularLocation>
</comment>
<evidence type="ECO:0000256" key="7">
    <source>
        <dbReference type="ARBA" id="ARBA00022692"/>
    </source>
</evidence>
<dbReference type="Pfam" id="PF06580">
    <property type="entry name" value="His_kinase"/>
    <property type="match status" value="1"/>
</dbReference>
<keyword evidence="5" id="KW-0597">Phosphoprotein</keyword>
<evidence type="ECO:0000259" key="16">
    <source>
        <dbReference type="Pfam" id="PF07694"/>
    </source>
</evidence>
<feature type="transmembrane region" description="Helical" evidence="14">
    <location>
        <begin position="65"/>
        <end position="87"/>
    </location>
</feature>
<protein>
    <recommendedName>
        <fullName evidence="3">histidine kinase</fullName>
        <ecNumber evidence="3">2.7.13.3</ecNumber>
    </recommendedName>
</protein>
<feature type="transmembrane region" description="Helical" evidence="14">
    <location>
        <begin position="22"/>
        <end position="45"/>
    </location>
</feature>
<evidence type="ECO:0000259" key="15">
    <source>
        <dbReference type="Pfam" id="PF06580"/>
    </source>
</evidence>
<gene>
    <name evidence="17" type="ORF">MNBD_GAMMA04-265</name>
</gene>
<dbReference type="GO" id="GO:0005524">
    <property type="term" value="F:ATP binding"/>
    <property type="evidence" value="ECO:0007669"/>
    <property type="project" value="UniProtKB-KW"/>
</dbReference>
<dbReference type="InterPro" id="IPR050640">
    <property type="entry name" value="Bact_2-comp_sensor_kinase"/>
</dbReference>
<dbReference type="Gene3D" id="1.10.1760.20">
    <property type="match status" value="1"/>
</dbReference>
<evidence type="ECO:0000313" key="17">
    <source>
        <dbReference type="EMBL" id="VAW44938.1"/>
    </source>
</evidence>
<dbReference type="PANTHER" id="PTHR34220">
    <property type="entry name" value="SENSOR HISTIDINE KINASE YPDA"/>
    <property type="match status" value="1"/>
</dbReference>
<keyword evidence="11 14" id="KW-1133">Transmembrane helix</keyword>
<evidence type="ECO:0000256" key="2">
    <source>
        <dbReference type="ARBA" id="ARBA00004651"/>
    </source>
</evidence>
<name>A0A3B0VMT6_9ZZZZ</name>
<dbReference type="EC" id="2.7.13.3" evidence="3"/>
<comment type="catalytic activity">
    <reaction evidence="1">
        <text>ATP + protein L-histidine = ADP + protein N-phospho-L-histidine.</text>
        <dbReference type="EC" id="2.7.13.3"/>
    </reaction>
</comment>
<feature type="transmembrane region" description="Helical" evidence="14">
    <location>
        <begin position="135"/>
        <end position="157"/>
    </location>
</feature>
<dbReference type="PANTHER" id="PTHR34220:SF10">
    <property type="entry name" value="SENSOR HISTIDINE KINASE BTSS"/>
    <property type="match status" value="1"/>
</dbReference>
<accession>A0A3B0VMT6</accession>
<feature type="domain" description="Signal transduction histidine kinase internal region" evidence="15">
    <location>
        <begin position="382"/>
        <end position="460"/>
    </location>
</feature>
<evidence type="ECO:0000256" key="10">
    <source>
        <dbReference type="ARBA" id="ARBA00022840"/>
    </source>
</evidence>
<evidence type="ECO:0000256" key="12">
    <source>
        <dbReference type="ARBA" id="ARBA00023012"/>
    </source>
</evidence>
<evidence type="ECO:0000256" key="8">
    <source>
        <dbReference type="ARBA" id="ARBA00022741"/>
    </source>
</evidence>